<dbReference type="EMBL" id="JBHSML010000033">
    <property type="protein sequence ID" value="MFC5519238.1"/>
    <property type="molecule type" value="Genomic_DNA"/>
</dbReference>
<protein>
    <submittedName>
        <fullName evidence="2">Uncharacterized protein</fullName>
    </submittedName>
</protein>
<dbReference type="Proteomes" id="UP001596150">
    <property type="component" value="Unassembled WGS sequence"/>
</dbReference>
<keyword evidence="3" id="KW-1185">Reference proteome</keyword>
<evidence type="ECO:0000256" key="1">
    <source>
        <dbReference type="SAM" id="MobiDB-lite"/>
    </source>
</evidence>
<gene>
    <name evidence="2" type="ORF">ACFPP9_25970</name>
</gene>
<accession>A0ABW0Q3J3</accession>
<evidence type="ECO:0000313" key="2">
    <source>
        <dbReference type="EMBL" id="MFC5519238.1"/>
    </source>
</evidence>
<feature type="region of interest" description="Disordered" evidence="1">
    <location>
        <begin position="1"/>
        <end position="25"/>
    </location>
</feature>
<proteinExistence type="predicted"/>
<sequence>MDNSDKKLPSHAKGKAEPPSPGSTRADHLIRIIEGEPIPMSAQLEATLVVRASTGPVVAPVLRKRSSRAAAVWA</sequence>
<organism evidence="2 3">
    <name type="scientific">Kaistia terrae</name>
    <dbReference type="NCBI Taxonomy" id="537017"/>
    <lineage>
        <taxon>Bacteria</taxon>
        <taxon>Pseudomonadati</taxon>
        <taxon>Pseudomonadota</taxon>
        <taxon>Alphaproteobacteria</taxon>
        <taxon>Hyphomicrobiales</taxon>
        <taxon>Kaistiaceae</taxon>
        <taxon>Kaistia</taxon>
    </lineage>
</organism>
<comment type="caution">
    <text evidence="2">The sequence shown here is derived from an EMBL/GenBank/DDBJ whole genome shotgun (WGS) entry which is preliminary data.</text>
</comment>
<name>A0ABW0Q3J3_9HYPH</name>
<dbReference type="RefSeq" id="WP_266345975.1">
    <property type="nucleotide sequence ID" value="NZ_JAPKNH010000012.1"/>
</dbReference>
<evidence type="ECO:0000313" key="3">
    <source>
        <dbReference type="Proteomes" id="UP001596150"/>
    </source>
</evidence>
<reference evidence="3" key="1">
    <citation type="journal article" date="2019" name="Int. J. Syst. Evol. Microbiol.">
        <title>The Global Catalogue of Microorganisms (GCM) 10K type strain sequencing project: providing services to taxonomists for standard genome sequencing and annotation.</title>
        <authorList>
            <consortium name="The Broad Institute Genomics Platform"/>
            <consortium name="The Broad Institute Genome Sequencing Center for Infectious Disease"/>
            <person name="Wu L."/>
            <person name="Ma J."/>
        </authorList>
    </citation>
    <scope>NUCLEOTIDE SEQUENCE [LARGE SCALE GENOMIC DNA]</scope>
    <source>
        <strain evidence="3">KACC 12633</strain>
    </source>
</reference>